<evidence type="ECO:0008006" key="4">
    <source>
        <dbReference type="Google" id="ProtNLM"/>
    </source>
</evidence>
<organism evidence="2 3">
    <name type="scientific">Larinioides sclopetarius</name>
    <dbReference type="NCBI Taxonomy" id="280406"/>
    <lineage>
        <taxon>Eukaryota</taxon>
        <taxon>Metazoa</taxon>
        <taxon>Ecdysozoa</taxon>
        <taxon>Arthropoda</taxon>
        <taxon>Chelicerata</taxon>
        <taxon>Arachnida</taxon>
        <taxon>Araneae</taxon>
        <taxon>Araneomorphae</taxon>
        <taxon>Entelegynae</taxon>
        <taxon>Araneoidea</taxon>
        <taxon>Araneidae</taxon>
        <taxon>Larinioides</taxon>
    </lineage>
</organism>
<feature type="region of interest" description="Disordered" evidence="1">
    <location>
        <begin position="799"/>
        <end position="826"/>
    </location>
</feature>
<feature type="compositionally biased region" description="Gly residues" evidence="1">
    <location>
        <begin position="855"/>
        <end position="864"/>
    </location>
</feature>
<accession>A0AAV2ASJ5</accession>
<feature type="region of interest" description="Disordered" evidence="1">
    <location>
        <begin position="1"/>
        <end position="32"/>
    </location>
</feature>
<dbReference type="Proteomes" id="UP001497382">
    <property type="component" value="Unassembled WGS sequence"/>
</dbReference>
<dbReference type="SUPFAM" id="SSF52540">
    <property type="entry name" value="P-loop containing nucleoside triphosphate hydrolases"/>
    <property type="match status" value="1"/>
</dbReference>
<comment type="caution">
    <text evidence="2">The sequence shown here is derived from an EMBL/GenBank/DDBJ whole genome shotgun (WGS) entry which is preliminary data.</text>
</comment>
<protein>
    <recommendedName>
        <fullName evidence="4">G domain-containing protein</fullName>
    </recommendedName>
</protein>
<dbReference type="Gene3D" id="3.40.50.300">
    <property type="entry name" value="P-loop containing nucleotide triphosphate hydrolases"/>
    <property type="match status" value="1"/>
</dbReference>
<keyword evidence="3" id="KW-1185">Reference proteome</keyword>
<proteinExistence type="predicted"/>
<evidence type="ECO:0000256" key="1">
    <source>
        <dbReference type="SAM" id="MobiDB-lite"/>
    </source>
</evidence>
<feature type="region of interest" description="Disordered" evidence="1">
    <location>
        <begin position="855"/>
        <end position="882"/>
    </location>
</feature>
<feature type="compositionally biased region" description="Polar residues" evidence="1">
    <location>
        <begin position="15"/>
        <end position="26"/>
    </location>
</feature>
<evidence type="ECO:0000313" key="2">
    <source>
        <dbReference type="EMBL" id="CAL1286289.1"/>
    </source>
</evidence>
<gene>
    <name evidence="2" type="ORF">LARSCL_LOCUS14162</name>
</gene>
<name>A0AAV2ASJ5_9ARAC</name>
<sequence>MAPSLTSRPGRGLNLPNSRDVSSTQNAEEEKSDKLIKSTFHLLERGEKEIRFDDKHKDVILILGNTGSGKSTFTQLLAGDNTKMISKETNEGTGEYIITDNNRIGDTTLKSKTIFPELVIDARTNAAYYDCPGFSDTEGTSYDIATTYFIKKVVDFSESVKMVFTINHPSVRKGVDRQDFMKLVRHVTDLVKDIEKFKNSVAIVATKVDNQYIKQGKNFILVEDIKVVSAIADFLQEAKQYLENSSKQANLSEKENQFYKNAIKFVEVLLEKEGEIYPRIGIFRRPDEPGPVSDIPLLQKGKQDIETILYKKLGFTSKSNEDFGYTEYDKTKNDINVIVEEINKNLWSSLSDIAEKTQEYFRNLVQQVRDKIQLFVSKANAIDVNSSGAEAFRFKFSIGYNITSDLVNKLKNLTDSEQIAVVINNTISNFDIEVSEDDVLSIANQGKYFNFLQTVSDKELNSKPWDQLFKIVEMFLSSSKTLILHDVNSAAGKINNRIQINLNNIAEGIQEEYSEKMRSLEIKNLPEKLNLNSRILLKFTEEIRNGSTTEKLLRGIRCVVNDLRVSLPIQNLQNVANEGKYLSFLEIIGDGALNVDPILWLSPFEKIVKYFNESEKWYRFLDDLYNKFSEYDIQKERKRYNVADLEDWGEKGKPQGIYVTPNTFKIFLNKIENYNVSEYETIRNLSKTTYLHIEELNQILSLTLRPRPTIVCSEPYVIVKGSFISLKETMQNIVDNTDTNNSCNNFKALLDAGKYKLFKVLALNKVFIDTDLSFSGKGMSVAVIAPNWEVVGSRSIDLSGADGAPHAEPKAKNGVRPGSGGFEGKPGNAGLSGESLFGIGSTFVGGAKLKISSFGGKGGPGQNGADGIPGTPGKDAVMPSEKDPPCEYGKFREFSCAKVDTSRIPHFWLKICSTTFHIYGSAGGRGGNGGWGGKGGSGGYPRKIEVLELSQPSKITKVTCKGKSGEDGRGGPGGHGVRNGDSIIAVFISEIDTGCWWGCEKTKWIFKEREPTGLSAAGNKGKDGGYPWGLKDPEPADGISRLPYLINEYKIYLRENINSRFNKSSLLHFLEQLLSNGDVKNLCDTLALFDEFQGLEEQFHKLSEQIDFSSFYTSFLVRISELAKRQNDEPNSNENEKVLNYLYTATLGRLYNVKENSESTLIIDIRGYLNLMKGNIKTLEYLQKTNHKVDAISKFKENYKTGIDKKIEEAKSFIRKQICSEIENINSEIDEQINFLIEETVILQNKAEKDWQKLAEKKKELENALAMKGVFSFLHIIGGIVSF</sequence>
<dbReference type="InterPro" id="IPR027417">
    <property type="entry name" value="P-loop_NTPase"/>
</dbReference>
<dbReference type="EMBL" id="CAXIEN010000201">
    <property type="protein sequence ID" value="CAL1286289.1"/>
    <property type="molecule type" value="Genomic_DNA"/>
</dbReference>
<reference evidence="2 3" key="1">
    <citation type="submission" date="2024-04" db="EMBL/GenBank/DDBJ databases">
        <authorList>
            <person name="Rising A."/>
            <person name="Reimegard J."/>
            <person name="Sonavane S."/>
            <person name="Akerstrom W."/>
            <person name="Nylinder S."/>
            <person name="Hedman E."/>
            <person name="Kallberg Y."/>
        </authorList>
    </citation>
    <scope>NUCLEOTIDE SEQUENCE [LARGE SCALE GENOMIC DNA]</scope>
</reference>
<evidence type="ECO:0000313" key="3">
    <source>
        <dbReference type="Proteomes" id="UP001497382"/>
    </source>
</evidence>